<dbReference type="GO" id="GO:0000712">
    <property type="term" value="P:resolution of meiotic recombination intermediates"/>
    <property type="evidence" value="ECO:0007669"/>
    <property type="project" value="TreeGrafter"/>
</dbReference>
<organism evidence="6 7">
    <name type="scientific">Chaetoceros tenuissimus</name>
    <dbReference type="NCBI Taxonomy" id="426638"/>
    <lineage>
        <taxon>Eukaryota</taxon>
        <taxon>Sar</taxon>
        <taxon>Stramenopiles</taxon>
        <taxon>Ochrophyta</taxon>
        <taxon>Bacillariophyta</taxon>
        <taxon>Coscinodiscophyceae</taxon>
        <taxon>Chaetocerotophycidae</taxon>
        <taxon>Chaetocerotales</taxon>
        <taxon>Chaetocerotaceae</taxon>
        <taxon>Chaetoceros</taxon>
    </lineage>
</organism>
<dbReference type="Gene3D" id="1.10.20.10">
    <property type="entry name" value="Histone, subunit A"/>
    <property type="match status" value="1"/>
</dbReference>
<accession>A0AAD3DEK4</accession>
<sequence>MNSNYSDNDNDSVTSSSNQHDTKEAHEALHNAIGNMCNPNSNNPLSISLTAQSHSQKKIISKKGMEALTQLTFEYSQLLSRDLVAFSKHANRKTITLDDVKLCLRRNDNMLQKLNNHLQNQQEERMMEIRMGEGMQFMDQITKNVNHGNDMNHDVAKHASDLDNSDDDDDEIDFAVRKSSESDISFDMQVDVDSSSDSSDEEDALTKRSEQIKSSRLKMSCKNDSDSDDDDFMKQLEKSKKGHESVMKAKTNSLNAIELDSD</sequence>
<gene>
    <name evidence="6" type="ORF">CTEN210_18426</name>
</gene>
<keyword evidence="3" id="KW-0238">DNA-binding</keyword>
<dbReference type="SUPFAM" id="SSF47113">
    <property type="entry name" value="Histone-fold"/>
    <property type="match status" value="1"/>
</dbReference>
<feature type="region of interest" description="Disordered" evidence="5">
    <location>
        <begin position="1"/>
        <end position="24"/>
    </location>
</feature>
<dbReference type="GO" id="GO:0003682">
    <property type="term" value="F:chromatin binding"/>
    <property type="evidence" value="ECO:0007669"/>
    <property type="project" value="TreeGrafter"/>
</dbReference>
<evidence type="ECO:0000256" key="1">
    <source>
        <dbReference type="ARBA" id="ARBA00006612"/>
    </source>
</evidence>
<evidence type="ECO:0000256" key="3">
    <source>
        <dbReference type="ARBA" id="ARBA00023125"/>
    </source>
</evidence>
<dbReference type="AlphaFoldDB" id="A0AAD3DEK4"/>
<dbReference type="GO" id="GO:0046982">
    <property type="term" value="F:protein heterodimerization activity"/>
    <property type="evidence" value="ECO:0007669"/>
    <property type="project" value="InterPro"/>
</dbReference>
<protein>
    <recommendedName>
        <fullName evidence="8">Centromere protein S</fullName>
    </recommendedName>
</protein>
<reference evidence="6 7" key="1">
    <citation type="journal article" date="2021" name="Sci. Rep.">
        <title>The genome of the diatom Chaetoceros tenuissimus carries an ancient integrated fragment of an extant virus.</title>
        <authorList>
            <person name="Hongo Y."/>
            <person name="Kimura K."/>
            <person name="Takaki Y."/>
            <person name="Yoshida Y."/>
            <person name="Baba S."/>
            <person name="Kobayashi G."/>
            <person name="Nagasaki K."/>
            <person name="Hano T."/>
            <person name="Tomaru Y."/>
        </authorList>
    </citation>
    <scope>NUCLEOTIDE SEQUENCE [LARGE SCALE GENOMIC DNA]</scope>
    <source>
        <strain evidence="6 7">NIES-3715</strain>
    </source>
</reference>
<keyword evidence="7" id="KW-1185">Reference proteome</keyword>
<evidence type="ECO:0000256" key="5">
    <source>
        <dbReference type="SAM" id="MobiDB-lite"/>
    </source>
</evidence>
<feature type="compositionally biased region" description="Basic and acidic residues" evidence="5">
    <location>
        <begin position="150"/>
        <end position="161"/>
    </location>
</feature>
<evidence type="ECO:0008006" key="8">
    <source>
        <dbReference type="Google" id="ProtNLM"/>
    </source>
</evidence>
<feature type="compositionally biased region" description="Low complexity" evidence="5">
    <location>
        <begin position="1"/>
        <end position="18"/>
    </location>
</feature>
<feature type="region of interest" description="Disordered" evidence="5">
    <location>
        <begin position="185"/>
        <end position="262"/>
    </location>
</feature>
<dbReference type="Proteomes" id="UP001054902">
    <property type="component" value="Unassembled WGS sequence"/>
</dbReference>
<feature type="compositionally biased region" description="Basic and acidic residues" evidence="5">
    <location>
        <begin position="232"/>
        <end position="247"/>
    </location>
</feature>
<dbReference type="GO" id="GO:0031297">
    <property type="term" value="P:replication fork processing"/>
    <property type="evidence" value="ECO:0007669"/>
    <property type="project" value="TreeGrafter"/>
</dbReference>
<feature type="region of interest" description="Disordered" evidence="5">
    <location>
        <begin position="144"/>
        <end position="170"/>
    </location>
</feature>
<dbReference type="InterPro" id="IPR009072">
    <property type="entry name" value="Histone-fold"/>
</dbReference>
<keyword evidence="2" id="KW-0227">DNA damage</keyword>
<dbReference type="PANTHER" id="PTHR22980">
    <property type="entry name" value="CORTISTATIN"/>
    <property type="match status" value="1"/>
</dbReference>
<dbReference type="GO" id="GO:0003677">
    <property type="term" value="F:DNA binding"/>
    <property type="evidence" value="ECO:0007669"/>
    <property type="project" value="UniProtKB-KW"/>
</dbReference>
<dbReference type="EMBL" id="BLLK01000075">
    <property type="protein sequence ID" value="GFH61950.1"/>
    <property type="molecule type" value="Genomic_DNA"/>
</dbReference>
<dbReference type="CDD" id="cd22919">
    <property type="entry name" value="HFD_CENP-S"/>
    <property type="match status" value="1"/>
</dbReference>
<feature type="compositionally biased region" description="Basic and acidic residues" evidence="5">
    <location>
        <begin position="204"/>
        <end position="213"/>
    </location>
</feature>
<comment type="caution">
    <text evidence="6">The sequence shown here is derived from an EMBL/GenBank/DDBJ whole genome shotgun (WGS) entry which is preliminary data.</text>
</comment>
<dbReference type="PANTHER" id="PTHR22980:SF0">
    <property type="entry name" value="CENTROMERE PROTEIN S"/>
    <property type="match status" value="1"/>
</dbReference>
<evidence type="ECO:0000313" key="6">
    <source>
        <dbReference type="EMBL" id="GFH61950.1"/>
    </source>
</evidence>
<proteinExistence type="inferred from homology"/>
<keyword evidence="4" id="KW-0234">DNA repair</keyword>
<dbReference type="GO" id="GO:0006281">
    <property type="term" value="P:DNA repair"/>
    <property type="evidence" value="ECO:0007669"/>
    <property type="project" value="UniProtKB-KW"/>
</dbReference>
<dbReference type="InterPro" id="IPR029003">
    <property type="entry name" value="CENP-S/Mhf1"/>
</dbReference>
<dbReference type="GO" id="GO:0071821">
    <property type="term" value="C:FANCM-MHF complex"/>
    <property type="evidence" value="ECO:0007669"/>
    <property type="project" value="InterPro"/>
</dbReference>
<evidence type="ECO:0000313" key="7">
    <source>
        <dbReference type="Proteomes" id="UP001054902"/>
    </source>
</evidence>
<dbReference type="Pfam" id="PF15630">
    <property type="entry name" value="CENP-S"/>
    <property type="match status" value="1"/>
</dbReference>
<name>A0AAD3DEK4_9STRA</name>
<evidence type="ECO:0000256" key="2">
    <source>
        <dbReference type="ARBA" id="ARBA00022763"/>
    </source>
</evidence>
<evidence type="ECO:0000256" key="4">
    <source>
        <dbReference type="ARBA" id="ARBA00023204"/>
    </source>
</evidence>
<comment type="similarity">
    <text evidence="1">Belongs to the TAF9 family. CENP-S/MHF1 subfamily.</text>
</comment>